<dbReference type="InterPro" id="IPR001461">
    <property type="entry name" value="Aspartic_peptidase_A1"/>
</dbReference>
<proteinExistence type="inferred from homology"/>
<dbReference type="GO" id="GO:0006508">
    <property type="term" value="P:proteolysis"/>
    <property type="evidence" value="ECO:0007669"/>
    <property type="project" value="InterPro"/>
</dbReference>
<gene>
    <name evidence="3" type="ORF">0_248_01</name>
</gene>
<protein>
    <recommendedName>
        <fullName evidence="2">Xylanase inhibitor N-terminal domain-containing protein</fullName>
    </recommendedName>
</protein>
<reference evidence="3" key="1">
    <citation type="submission" date="2011-12" db="EMBL/GenBank/DDBJ databases">
        <title>Nucleotide Diversity and Divergence in the Loblolly Pine Gene Space.</title>
        <authorList>
            <person name="Neale D.B."/>
            <person name="Wegrzyn J.L."/>
            <person name="Lee J.M."/>
            <person name="Eckert A.J."/>
            <person name="Liechty J.D."/>
            <person name="Stevens K.A."/>
            <person name="Langley C.H."/>
        </authorList>
    </citation>
    <scope>NUCLEOTIDE SEQUENCE</scope>
    <source>
        <strain evidence="3">13489</strain>
        <tissue evidence="3">Megagametophyte</tissue>
    </source>
</reference>
<dbReference type="InterPro" id="IPR021109">
    <property type="entry name" value="Peptidase_aspartic_dom_sf"/>
</dbReference>
<organism evidence="3">
    <name type="scientific">Pinus radiata</name>
    <name type="common">Monterey pine</name>
    <name type="synonym">Pinus insignis</name>
    <dbReference type="NCBI Taxonomy" id="3347"/>
    <lineage>
        <taxon>Eukaryota</taxon>
        <taxon>Viridiplantae</taxon>
        <taxon>Streptophyta</taxon>
        <taxon>Embryophyta</taxon>
        <taxon>Tracheophyta</taxon>
        <taxon>Spermatophyta</taxon>
        <taxon>Pinopsida</taxon>
        <taxon>Pinidae</taxon>
        <taxon>Conifers I</taxon>
        <taxon>Pinales</taxon>
        <taxon>Pinaceae</taxon>
        <taxon>Pinus</taxon>
        <taxon>Pinus subgen. Pinus</taxon>
    </lineage>
</organism>
<dbReference type="Gene3D" id="2.40.70.10">
    <property type="entry name" value="Acid Proteases"/>
    <property type="match status" value="2"/>
</dbReference>
<dbReference type="Pfam" id="PF14543">
    <property type="entry name" value="TAXi_N"/>
    <property type="match status" value="1"/>
</dbReference>
<feature type="non-terminal residue" evidence="3">
    <location>
        <position position="1"/>
    </location>
</feature>
<evidence type="ECO:0000313" key="3">
    <source>
        <dbReference type="EMBL" id="AEW07394.1"/>
    </source>
</evidence>
<dbReference type="EMBL" id="JQ260901">
    <property type="protein sequence ID" value="AEW07394.1"/>
    <property type="molecule type" value="Genomic_DNA"/>
</dbReference>
<dbReference type="PANTHER" id="PTHR47965:SF22">
    <property type="entry name" value="EUKARYOTIC ASPARTYL PROTEASE FAMILY PROTEIN"/>
    <property type="match status" value="1"/>
</dbReference>
<accession>H9M8E8</accession>
<sequence>SQDVVAAYSTDGKNPGPKVTAPGFAFSCAPSFLMQGLAKGASGMAGLSRARLAPPTQLFGASASNRKFALCLPSTGSNTPGVLFFGNGPYFFLPGIDASQRLSYTPLLNNPRYKNQYFIGVTAIQIDGKSIAVDSARLK</sequence>
<dbReference type="PANTHER" id="PTHR47965">
    <property type="entry name" value="ASPARTYL PROTEASE-RELATED"/>
    <property type="match status" value="1"/>
</dbReference>
<name>H9M8E8_PINRA</name>
<dbReference type="GO" id="GO:0004190">
    <property type="term" value="F:aspartic-type endopeptidase activity"/>
    <property type="evidence" value="ECO:0007669"/>
    <property type="project" value="InterPro"/>
</dbReference>
<comment type="similarity">
    <text evidence="1">Belongs to the peptidase A1 family.</text>
</comment>
<evidence type="ECO:0000259" key="2">
    <source>
        <dbReference type="Pfam" id="PF14543"/>
    </source>
</evidence>
<feature type="domain" description="Xylanase inhibitor N-terminal" evidence="2">
    <location>
        <begin position="2"/>
        <end position="87"/>
    </location>
</feature>
<dbReference type="AlphaFoldDB" id="H9M8E8"/>
<dbReference type="SUPFAM" id="SSF50630">
    <property type="entry name" value="Acid proteases"/>
    <property type="match status" value="1"/>
</dbReference>
<evidence type="ECO:0000256" key="1">
    <source>
        <dbReference type="ARBA" id="ARBA00007447"/>
    </source>
</evidence>
<dbReference type="InterPro" id="IPR032861">
    <property type="entry name" value="TAXi_N"/>
</dbReference>
<feature type="non-terminal residue" evidence="3">
    <location>
        <position position="139"/>
    </location>
</feature>